<dbReference type="InterPro" id="IPR036390">
    <property type="entry name" value="WH_DNA-bd_sf"/>
</dbReference>
<dbReference type="InterPro" id="IPR000847">
    <property type="entry name" value="LysR_HTH_N"/>
</dbReference>
<dbReference type="PRINTS" id="PR00039">
    <property type="entry name" value="HTHLYSR"/>
</dbReference>
<sequence length="295" mass="32317">MDSLGALFAFVHAAEADGFTEAGRKLGISASAVSKAVARLEDRLGARLFHRSTRSVTLTPEGAMFLERCRRILCEYEAAELELSRSRATPQGKLRVSLPSMSMIPIAKFAAFKRRHPEIELELDATDRVVDVIGEGFDVVLRTGEHADSRLMTRTLGHFSQALVGSPDYFRRMGTPETPEDLARHSCLVYRYANTGKLHQWPLSRGGELAQVEIQPSVVTNALEAQIGLAESGLGIACVPDLSVAGHLQRGSLVRILAGYVEARTKFSVMWPASRYASPKLRAFVDFAAEEFLAA</sequence>
<dbReference type="InterPro" id="IPR058163">
    <property type="entry name" value="LysR-type_TF_proteobact-type"/>
</dbReference>
<dbReference type="PROSITE" id="PS50931">
    <property type="entry name" value="HTH_LYSR"/>
    <property type="match status" value="1"/>
</dbReference>
<evidence type="ECO:0000259" key="5">
    <source>
        <dbReference type="PROSITE" id="PS50931"/>
    </source>
</evidence>
<comment type="similarity">
    <text evidence="1">Belongs to the LysR transcriptional regulatory family.</text>
</comment>
<keyword evidence="7" id="KW-1185">Reference proteome</keyword>
<proteinExistence type="inferred from homology"/>
<dbReference type="PANTHER" id="PTHR30537:SF72">
    <property type="entry name" value="LYSR FAMILY TRANSCRIPTIONAL REGULATOR"/>
    <property type="match status" value="1"/>
</dbReference>
<dbReference type="OrthoDB" id="9812435at2"/>
<name>A0A1H7WXN9_9HYPH</name>
<dbReference type="RefSeq" id="WP_091840361.1">
    <property type="nucleotide sequence ID" value="NZ_FOAN01000009.1"/>
</dbReference>
<dbReference type="FunFam" id="1.10.10.10:FF:000001">
    <property type="entry name" value="LysR family transcriptional regulator"/>
    <property type="match status" value="1"/>
</dbReference>
<evidence type="ECO:0000256" key="1">
    <source>
        <dbReference type="ARBA" id="ARBA00009437"/>
    </source>
</evidence>
<keyword evidence="4" id="KW-0804">Transcription</keyword>
<dbReference type="AlphaFoldDB" id="A0A1H7WXN9"/>
<dbReference type="CDD" id="cd08476">
    <property type="entry name" value="PBP2_CrgA_like_7"/>
    <property type="match status" value="1"/>
</dbReference>
<dbReference type="GO" id="GO:0006351">
    <property type="term" value="P:DNA-templated transcription"/>
    <property type="evidence" value="ECO:0007669"/>
    <property type="project" value="TreeGrafter"/>
</dbReference>
<accession>A0A1H7WXN9</accession>
<dbReference type="STRING" id="1036779.SAMN04515666_10950"/>
<organism evidence="6 7">
    <name type="scientific">Bosea lupini</name>
    <dbReference type="NCBI Taxonomy" id="1036779"/>
    <lineage>
        <taxon>Bacteria</taxon>
        <taxon>Pseudomonadati</taxon>
        <taxon>Pseudomonadota</taxon>
        <taxon>Alphaproteobacteria</taxon>
        <taxon>Hyphomicrobiales</taxon>
        <taxon>Boseaceae</taxon>
        <taxon>Bosea</taxon>
    </lineage>
</organism>
<evidence type="ECO:0000256" key="2">
    <source>
        <dbReference type="ARBA" id="ARBA00023015"/>
    </source>
</evidence>
<evidence type="ECO:0000256" key="4">
    <source>
        <dbReference type="ARBA" id="ARBA00023163"/>
    </source>
</evidence>
<feature type="domain" description="HTH lysR-type" evidence="5">
    <location>
        <begin position="1"/>
        <end position="59"/>
    </location>
</feature>
<dbReference type="Gene3D" id="3.40.190.290">
    <property type="match status" value="1"/>
</dbReference>
<evidence type="ECO:0000256" key="3">
    <source>
        <dbReference type="ARBA" id="ARBA00023125"/>
    </source>
</evidence>
<dbReference type="Pfam" id="PF03466">
    <property type="entry name" value="LysR_substrate"/>
    <property type="match status" value="1"/>
</dbReference>
<dbReference type="SUPFAM" id="SSF53850">
    <property type="entry name" value="Periplasmic binding protein-like II"/>
    <property type="match status" value="1"/>
</dbReference>
<keyword evidence="2" id="KW-0805">Transcription regulation</keyword>
<dbReference type="GO" id="GO:0003700">
    <property type="term" value="F:DNA-binding transcription factor activity"/>
    <property type="evidence" value="ECO:0007669"/>
    <property type="project" value="InterPro"/>
</dbReference>
<dbReference type="PANTHER" id="PTHR30537">
    <property type="entry name" value="HTH-TYPE TRANSCRIPTIONAL REGULATOR"/>
    <property type="match status" value="1"/>
</dbReference>
<dbReference type="GO" id="GO:0043565">
    <property type="term" value="F:sequence-specific DNA binding"/>
    <property type="evidence" value="ECO:0007669"/>
    <property type="project" value="TreeGrafter"/>
</dbReference>
<dbReference type="EMBL" id="FOAN01000009">
    <property type="protein sequence ID" value="SEM25629.1"/>
    <property type="molecule type" value="Genomic_DNA"/>
</dbReference>
<dbReference type="InterPro" id="IPR005119">
    <property type="entry name" value="LysR_subst-bd"/>
</dbReference>
<reference evidence="7" key="1">
    <citation type="submission" date="2016-10" db="EMBL/GenBank/DDBJ databases">
        <authorList>
            <person name="Varghese N."/>
            <person name="Submissions S."/>
        </authorList>
    </citation>
    <scope>NUCLEOTIDE SEQUENCE [LARGE SCALE GENOMIC DNA]</scope>
    <source>
        <strain evidence="7">LMG 26383,CCUG 61248,R- 45681</strain>
    </source>
</reference>
<keyword evidence="3 6" id="KW-0238">DNA-binding</keyword>
<protein>
    <submittedName>
        <fullName evidence="6">DNA-binding transcriptional regulator, LysR family</fullName>
    </submittedName>
</protein>
<dbReference type="SUPFAM" id="SSF46785">
    <property type="entry name" value="Winged helix' DNA-binding domain"/>
    <property type="match status" value="1"/>
</dbReference>
<gene>
    <name evidence="6" type="ORF">SAMN04515666_10950</name>
</gene>
<dbReference type="Proteomes" id="UP000199664">
    <property type="component" value="Unassembled WGS sequence"/>
</dbReference>
<evidence type="ECO:0000313" key="7">
    <source>
        <dbReference type="Proteomes" id="UP000199664"/>
    </source>
</evidence>
<evidence type="ECO:0000313" key="6">
    <source>
        <dbReference type="EMBL" id="SEM25629.1"/>
    </source>
</evidence>
<dbReference type="InterPro" id="IPR036388">
    <property type="entry name" value="WH-like_DNA-bd_sf"/>
</dbReference>
<dbReference type="Pfam" id="PF00126">
    <property type="entry name" value="HTH_1"/>
    <property type="match status" value="1"/>
</dbReference>
<dbReference type="Gene3D" id="1.10.10.10">
    <property type="entry name" value="Winged helix-like DNA-binding domain superfamily/Winged helix DNA-binding domain"/>
    <property type="match status" value="1"/>
</dbReference>